<dbReference type="AlphaFoldDB" id="A0A0E9TG36"/>
<dbReference type="EMBL" id="GBXM01056884">
    <property type="protein sequence ID" value="JAH51693.1"/>
    <property type="molecule type" value="Transcribed_RNA"/>
</dbReference>
<name>A0A0E9TG36_ANGAN</name>
<reference evidence="1" key="1">
    <citation type="submission" date="2014-11" db="EMBL/GenBank/DDBJ databases">
        <authorList>
            <person name="Amaro Gonzalez C."/>
        </authorList>
    </citation>
    <scope>NUCLEOTIDE SEQUENCE</scope>
</reference>
<sequence>MIFVDPAARVVELMTHSLPY</sequence>
<protein>
    <submittedName>
        <fullName evidence="1">Uncharacterized protein</fullName>
    </submittedName>
</protein>
<accession>A0A0E9TG36</accession>
<organism evidence="1">
    <name type="scientific">Anguilla anguilla</name>
    <name type="common">European freshwater eel</name>
    <name type="synonym">Muraena anguilla</name>
    <dbReference type="NCBI Taxonomy" id="7936"/>
    <lineage>
        <taxon>Eukaryota</taxon>
        <taxon>Metazoa</taxon>
        <taxon>Chordata</taxon>
        <taxon>Craniata</taxon>
        <taxon>Vertebrata</taxon>
        <taxon>Euteleostomi</taxon>
        <taxon>Actinopterygii</taxon>
        <taxon>Neopterygii</taxon>
        <taxon>Teleostei</taxon>
        <taxon>Anguilliformes</taxon>
        <taxon>Anguillidae</taxon>
        <taxon>Anguilla</taxon>
    </lineage>
</organism>
<evidence type="ECO:0000313" key="1">
    <source>
        <dbReference type="EMBL" id="JAH51693.1"/>
    </source>
</evidence>
<proteinExistence type="predicted"/>
<reference evidence="1" key="2">
    <citation type="journal article" date="2015" name="Fish Shellfish Immunol.">
        <title>Early steps in the European eel (Anguilla anguilla)-Vibrio vulnificus interaction in the gills: Role of the RtxA13 toxin.</title>
        <authorList>
            <person name="Callol A."/>
            <person name="Pajuelo D."/>
            <person name="Ebbesson L."/>
            <person name="Teles M."/>
            <person name="MacKenzie S."/>
            <person name="Amaro C."/>
        </authorList>
    </citation>
    <scope>NUCLEOTIDE SEQUENCE</scope>
</reference>